<keyword evidence="2" id="KW-1185">Reference proteome</keyword>
<reference evidence="1" key="1">
    <citation type="submission" date="2022-06" db="EMBL/GenBank/DDBJ databases">
        <title>Alkalicoccobacillus porphyridii sp. nov., isolated from a marine red alga, Porphyridium purpureum and reclassification of Shouchella plakortidis and Shouchella gibsonii as Alkalicoccobacillus plakortidis comb. nov. and Alkalicoccobacillus gibsonii comb. nov.</title>
        <authorList>
            <person name="Kim K.H."/>
            <person name="Lee J.K."/>
            <person name="Han D.M."/>
            <person name="Baek J.H."/>
            <person name="Jeon C.O."/>
        </authorList>
    </citation>
    <scope>NUCLEOTIDE SEQUENCE</scope>
    <source>
        <strain evidence="1">DSM 19153</strain>
    </source>
</reference>
<comment type="caution">
    <text evidence="1">The sequence shown here is derived from an EMBL/GenBank/DDBJ whole genome shotgun (WGS) entry which is preliminary data.</text>
</comment>
<dbReference type="EMBL" id="JAMQJY010000006">
    <property type="protein sequence ID" value="MCM2677867.1"/>
    <property type="molecule type" value="Genomic_DNA"/>
</dbReference>
<dbReference type="Proteomes" id="UP001203665">
    <property type="component" value="Unassembled WGS sequence"/>
</dbReference>
<protein>
    <submittedName>
        <fullName evidence="1">Stage II sporulation protein P</fullName>
    </submittedName>
</protein>
<accession>A0ABT0XPM6</accession>
<sequence length="79" mass="8767">MAEDMHELLEKKYPGLSRGVKIAEGPRTNGVFNQDLSPEMMLVEVGGVENTIEETYRAAEALADVISDYYWSLQEGEGS</sequence>
<organism evidence="1 2">
    <name type="scientific">Alkalicoccobacillus plakortidis</name>
    <dbReference type="NCBI Taxonomy" id="444060"/>
    <lineage>
        <taxon>Bacteria</taxon>
        <taxon>Bacillati</taxon>
        <taxon>Bacillota</taxon>
        <taxon>Bacilli</taxon>
        <taxon>Bacillales</taxon>
        <taxon>Bacillaceae</taxon>
        <taxon>Alkalicoccobacillus</taxon>
    </lineage>
</organism>
<evidence type="ECO:0000313" key="2">
    <source>
        <dbReference type="Proteomes" id="UP001203665"/>
    </source>
</evidence>
<gene>
    <name evidence="1" type="ORF">NDM98_22270</name>
</gene>
<dbReference type="Pfam" id="PF07454">
    <property type="entry name" value="SpoIIP"/>
    <property type="match status" value="1"/>
</dbReference>
<dbReference type="SUPFAM" id="SSF53187">
    <property type="entry name" value="Zn-dependent exopeptidases"/>
    <property type="match status" value="1"/>
</dbReference>
<name>A0ABT0XPM6_9BACI</name>
<evidence type="ECO:0000313" key="1">
    <source>
        <dbReference type="EMBL" id="MCM2677867.1"/>
    </source>
</evidence>
<proteinExistence type="predicted"/>
<dbReference type="InterPro" id="IPR010897">
    <property type="entry name" value="Spore_II_P"/>
</dbReference>